<name>A0A9D3ZSV6_9ROSI</name>
<proteinExistence type="predicted"/>
<protein>
    <submittedName>
        <fullName evidence="1">Uncharacterized protein</fullName>
    </submittedName>
</protein>
<dbReference type="EMBL" id="JAIQCV010000009">
    <property type="protein sequence ID" value="KAH1064133.1"/>
    <property type="molecule type" value="Genomic_DNA"/>
</dbReference>
<organism evidence="1 2">
    <name type="scientific">Gossypium stocksii</name>
    <dbReference type="NCBI Taxonomy" id="47602"/>
    <lineage>
        <taxon>Eukaryota</taxon>
        <taxon>Viridiplantae</taxon>
        <taxon>Streptophyta</taxon>
        <taxon>Embryophyta</taxon>
        <taxon>Tracheophyta</taxon>
        <taxon>Spermatophyta</taxon>
        <taxon>Magnoliopsida</taxon>
        <taxon>eudicotyledons</taxon>
        <taxon>Gunneridae</taxon>
        <taxon>Pentapetalae</taxon>
        <taxon>rosids</taxon>
        <taxon>malvids</taxon>
        <taxon>Malvales</taxon>
        <taxon>Malvaceae</taxon>
        <taxon>Malvoideae</taxon>
        <taxon>Gossypium</taxon>
    </lineage>
</organism>
<comment type="caution">
    <text evidence="1">The sequence shown here is derived from an EMBL/GenBank/DDBJ whole genome shotgun (WGS) entry which is preliminary data.</text>
</comment>
<reference evidence="1 2" key="1">
    <citation type="journal article" date="2021" name="Plant Biotechnol. J.">
        <title>Multi-omics assisted identification of the key and species-specific regulatory components of drought-tolerant mechanisms in Gossypium stocksii.</title>
        <authorList>
            <person name="Yu D."/>
            <person name="Ke L."/>
            <person name="Zhang D."/>
            <person name="Wu Y."/>
            <person name="Sun Y."/>
            <person name="Mei J."/>
            <person name="Sun J."/>
            <person name="Sun Y."/>
        </authorList>
    </citation>
    <scope>NUCLEOTIDE SEQUENCE [LARGE SCALE GENOMIC DNA]</scope>
    <source>
        <strain evidence="2">cv. E1</strain>
        <tissue evidence="1">Leaf</tissue>
    </source>
</reference>
<evidence type="ECO:0000313" key="1">
    <source>
        <dbReference type="EMBL" id="KAH1064133.1"/>
    </source>
</evidence>
<dbReference type="Proteomes" id="UP000828251">
    <property type="component" value="Unassembled WGS sequence"/>
</dbReference>
<dbReference type="AlphaFoldDB" id="A0A9D3ZSV6"/>
<keyword evidence="2" id="KW-1185">Reference proteome</keyword>
<accession>A0A9D3ZSV6</accession>
<gene>
    <name evidence="1" type="ORF">J1N35_029120</name>
</gene>
<evidence type="ECO:0000313" key="2">
    <source>
        <dbReference type="Proteomes" id="UP000828251"/>
    </source>
</evidence>
<sequence length="66" mass="7549">MGVVDDYALDSFLVQLPAGVVVVRDQLLVVDVRKMTHLDRTKIVEVFASPMVNERNRLESYNGDWK</sequence>